<gene>
    <name evidence="2" type="ORF">D9T17_02435</name>
</gene>
<accession>A0A3N2RND7</accession>
<dbReference type="Pfam" id="PF05593">
    <property type="entry name" value="RHS_repeat"/>
    <property type="match status" value="1"/>
</dbReference>
<evidence type="ECO:0008006" key="4">
    <source>
        <dbReference type="Google" id="ProtNLM"/>
    </source>
</evidence>
<dbReference type="Proteomes" id="UP000275910">
    <property type="component" value="Unassembled WGS sequence"/>
</dbReference>
<evidence type="ECO:0000256" key="1">
    <source>
        <dbReference type="SAM" id="MobiDB-lite"/>
    </source>
</evidence>
<dbReference type="InterPro" id="IPR006530">
    <property type="entry name" value="YD"/>
</dbReference>
<dbReference type="EMBL" id="RCTY01000006">
    <property type="protein sequence ID" value="ROU08957.1"/>
    <property type="molecule type" value="Genomic_DNA"/>
</dbReference>
<dbReference type="InterPro" id="IPR031325">
    <property type="entry name" value="RHS_repeat"/>
</dbReference>
<evidence type="ECO:0000313" key="3">
    <source>
        <dbReference type="Proteomes" id="UP000275910"/>
    </source>
</evidence>
<dbReference type="Gene3D" id="2.180.10.10">
    <property type="entry name" value="RHS repeat-associated core"/>
    <property type="match status" value="1"/>
</dbReference>
<dbReference type="AlphaFoldDB" id="A0A3N2RND7"/>
<evidence type="ECO:0000313" key="2">
    <source>
        <dbReference type="EMBL" id="ROU08957.1"/>
    </source>
</evidence>
<reference evidence="2 3" key="1">
    <citation type="submission" date="2018-10" db="EMBL/GenBank/DDBJ databases">
        <title>The genome of Lysobacter enzymogenes OH11.</title>
        <authorList>
            <person name="Liu F."/>
            <person name="Zhao Y."/>
            <person name="Qian G."/>
            <person name="Chen Y."/>
            <person name="Xu H."/>
        </authorList>
    </citation>
    <scope>NUCLEOTIDE SEQUENCE [LARGE SCALE GENOMIC DNA]</scope>
    <source>
        <strain evidence="2 3">OH11</strain>
    </source>
</reference>
<organism evidence="2 3">
    <name type="scientific">Lysobacter enzymogenes</name>
    <dbReference type="NCBI Taxonomy" id="69"/>
    <lineage>
        <taxon>Bacteria</taxon>
        <taxon>Pseudomonadati</taxon>
        <taxon>Pseudomonadota</taxon>
        <taxon>Gammaproteobacteria</taxon>
        <taxon>Lysobacterales</taxon>
        <taxon>Lysobacteraceae</taxon>
        <taxon>Lysobacter</taxon>
    </lineage>
</organism>
<sequence>MATAAPPLSRAPHTAPLTYDTLGNPDRTTDALGRISDQDYDPLGRLVRTVQDVGGVEA</sequence>
<dbReference type="NCBIfam" id="TIGR01643">
    <property type="entry name" value="YD_repeat_2x"/>
    <property type="match status" value="1"/>
</dbReference>
<comment type="caution">
    <text evidence="2">The sequence shown here is derived from an EMBL/GenBank/DDBJ whole genome shotgun (WGS) entry which is preliminary data.</text>
</comment>
<protein>
    <recommendedName>
        <fullName evidence="4">RHS repeat protein</fullName>
    </recommendedName>
</protein>
<feature type="region of interest" description="Disordered" evidence="1">
    <location>
        <begin position="1"/>
        <end position="38"/>
    </location>
</feature>
<name>A0A3N2RND7_LYSEN</name>
<proteinExistence type="predicted"/>